<dbReference type="GeneID" id="93805352"/>
<protein>
    <recommendedName>
        <fullName evidence="2 3">Single-stranded DNA-binding protein</fullName>
    </recommendedName>
</protein>
<reference evidence="4" key="2">
    <citation type="submission" date="2023-02" db="EMBL/GenBank/DDBJ databases">
        <title>A novel hydrolase synthesized by Rhodococcus erythropolis HQ is responsible for the detoxification of Zearalenone.</title>
        <authorList>
            <person name="Hu J."/>
            <person name="Xu J."/>
        </authorList>
    </citation>
    <scope>NUCLEOTIDE SEQUENCE</scope>
    <source>
        <strain evidence="4">HQ</strain>
    </source>
</reference>
<evidence type="ECO:0000313" key="6">
    <source>
        <dbReference type="Proteomes" id="UP000230886"/>
    </source>
</evidence>
<dbReference type="EMBL" id="JARDXE010000017">
    <property type="protein sequence ID" value="MDE8648221.1"/>
    <property type="molecule type" value="Genomic_DNA"/>
</dbReference>
<dbReference type="PROSITE" id="PS50935">
    <property type="entry name" value="SSB"/>
    <property type="match status" value="1"/>
</dbReference>
<dbReference type="CDD" id="cd04496">
    <property type="entry name" value="SSB_OBF"/>
    <property type="match status" value="1"/>
</dbReference>
<accession>A0A2A5IWX6</accession>
<dbReference type="AlphaFoldDB" id="A0A069JKC8"/>
<accession>A0A069JKC8</accession>
<dbReference type="Gene3D" id="2.40.50.140">
    <property type="entry name" value="Nucleic acid-binding proteins"/>
    <property type="match status" value="1"/>
</dbReference>
<dbReference type="GO" id="GO:0003697">
    <property type="term" value="F:single-stranded DNA binding"/>
    <property type="evidence" value="ECO:0007669"/>
    <property type="project" value="InterPro"/>
</dbReference>
<evidence type="ECO:0000313" key="5">
    <source>
        <dbReference type="EMBL" id="PCK21489.1"/>
    </source>
</evidence>
<reference evidence="5 6" key="1">
    <citation type="submission" date="2017-07" db="EMBL/GenBank/DDBJ databases">
        <title>Draft sequence of Rhodococcus enclensis 23b-28.</title>
        <authorList>
            <person name="Besaury L."/>
            <person name="Sancelme M."/>
            <person name="Amato P."/>
            <person name="Lallement A."/>
            <person name="Delort A.-M."/>
        </authorList>
    </citation>
    <scope>NUCLEOTIDE SEQUENCE [LARGE SCALE GENOMIC DNA]</scope>
    <source>
        <strain evidence="5 6">23b-28</strain>
    </source>
</reference>
<evidence type="ECO:0000256" key="2">
    <source>
        <dbReference type="PIRNR" id="PIRNR002070"/>
    </source>
</evidence>
<organism evidence="5 6">
    <name type="scientific">Rhodococcus qingshengii</name>
    <dbReference type="NCBI Taxonomy" id="334542"/>
    <lineage>
        <taxon>Bacteria</taxon>
        <taxon>Bacillati</taxon>
        <taxon>Actinomycetota</taxon>
        <taxon>Actinomycetes</taxon>
        <taxon>Mycobacteriales</taxon>
        <taxon>Nocardiaceae</taxon>
        <taxon>Rhodococcus</taxon>
        <taxon>Rhodococcus erythropolis group</taxon>
    </lineage>
</organism>
<name>A0A069JKC8_RHOSG</name>
<dbReference type="Pfam" id="PF00436">
    <property type="entry name" value="SSB"/>
    <property type="match status" value="1"/>
</dbReference>
<dbReference type="Proteomes" id="UP000230886">
    <property type="component" value="Unassembled WGS sequence"/>
</dbReference>
<dbReference type="InterPro" id="IPR000424">
    <property type="entry name" value="Primosome_PriB/ssb"/>
</dbReference>
<proteinExistence type="predicted"/>
<dbReference type="NCBIfam" id="TIGR00621">
    <property type="entry name" value="ssb"/>
    <property type="match status" value="1"/>
</dbReference>
<comment type="caution">
    <text evidence="5">The sequence shown here is derived from an EMBL/GenBank/DDBJ whole genome shotgun (WGS) entry which is preliminary data.</text>
</comment>
<keyword evidence="1 2" id="KW-0238">DNA-binding</keyword>
<dbReference type="GO" id="GO:0006260">
    <property type="term" value="P:DNA replication"/>
    <property type="evidence" value="ECO:0007669"/>
    <property type="project" value="InterPro"/>
</dbReference>
<dbReference type="InterPro" id="IPR012340">
    <property type="entry name" value="NA-bd_OB-fold"/>
</dbReference>
<evidence type="ECO:0000313" key="4">
    <source>
        <dbReference type="EMBL" id="MDE8648221.1"/>
    </source>
</evidence>
<sequence length="137" mass="14850">MYETHATVVGTVITNPVKRQTTNGEEVLSFRMASNTRRKDAVTGEWTDGATLYLTVSCWRRLVTGVGASIMKGDPVMVAGELRTNEYTTKEGVPRSDLELRATAVGADLARCISKIERQSKPTSAENVEDAVDTVAA</sequence>
<dbReference type="PIRSF" id="PIRSF002070">
    <property type="entry name" value="SSB"/>
    <property type="match status" value="1"/>
</dbReference>
<evidence type="ECO:0000256" key="3">
    <source>
        <dbReference type="RuleBase" id="RU000524"/>
    </source>
</evidence>
<dbReference type="Proteomes" id="UP001217325">
    <property type="component" value="Unassembled WGS sequence"/>
</dbReference>
<dbReference type="RefSeq" id="WP_007733347.1">
    <property type="nucleotide sequence ID" value="NZ_AP023172.1"/>
</dbReference>
<evidence type="ECO:0000256" key="1">
    <source>
        <dbReference type="ARBA" id="ARBA00023125"/>
    </source>
</evidence>
<gene>
    <name evidence="4" type="primary">ssb</name>
    <name evidence="5" type="ORF">CHR55_33780</name>
    <name evidence="4" type="ORF">PXH69_24965</name>
</gene>
<dbReference type="SUPFAM" id="SSF50249">
    <property type="entry name" value="Nucleic acid-binding proteins"/>
    <property type="match status" value="1"/>
</dbReference>
<dbReference type="InterPro" id="IPR011344">
    <property type="entry name" value="ssDNA-bd"/>
</dbReference>
<dbReference type="EMBL" id="NOVD01000104">
    <property type="protein sequence ID" value="PCK21489.1"/>
    <property type="molecule type" value="Genomic_DNA"/>
</dbReference>
<dbReference type="GeneID" id="64141622"/>